<proteinExistence type="predicted"/>
<accession>A0A1M6VAW6</accession>
<reference evidence="1 2" key="1">
    <citation type="submission" date="2016-11" db="EMBL/GenBank/DDBJ databases">
        <authorList>
            <person name="Jaros S."/>
            <person name="Januszkiewicz K."/>
            <person name="Wedrychowicz H."/>
        </authorList>
    </citation>
    <scope>NUCLEOTIDE SEQUENCE [LARGE SCALE GENOMIC DNA]</scope>
    <source>
        <strain evidence="1 2">KHT3</strain>
    </source>
</reference>
<gene>
    <name evidence="1" type="ORF">SAMN05216463_11219</name>
</gene>
<dbReference type="RefSeq" id="WP_073208532.1">
    <property type="nucleotide sequence ID" value="NZ_FRBD01000012.1"/>
</dbReference>
<name>A0A1M6VAW6_XYLRU</name>
<dbReference type="Proteomes" id="UP000184130">
    <property type="component" value="Unassembled WGS sequence"/>
</dbReference>
<evidence type="ECO:0000313" key="2">
    <source>
        <dbReference type="Proteomes" id="UP000184130"/>
    </source>
</evidence>
<sequence>MKDEYYDIRFKINASEAIDRYTFKVCDEANDDNLLIYRGDLSLDGGDNIVELTGIKSGGSFAEAKLIIDLGGINSGVTVQLSDIIIQKGEEPTIDESDPKLIDWAGVNSAENMGAAFNSVGSMEFWWADGSWTKLGDPQFSYADGVYTIVATENGGAEWQAQNSIQNVALNIEEGQVYDLSVKITTSADLERLTVKICDQNDDDNLLFYNGNITADAGENLIQFANITKGKGSFTTAKFFVDLGGIPAGTEVKISDIIVQKHKLK</sequence>
<dbReference type="Gene3D" id="2.60.120.260">
    <property type="entry name" value="Galactose-binding domain-like"/>
    <property type="match status" value="1"/>
</dbReference>
<organism evidence="1 2">
    <name type="scientific">Xylanibacter ruminicola</name>
    <name type="common">Prevotella ruminicola</name>
    <dbReference type="NCBI Taxonomy" id="839"/>
    <lineage>
        <taxon>Bacteria</taxon>
        <taxon>Pseudomonadati</taxon>
        <taxon>Bacteroidota</taxon>
        <taxon>Bacteroidia</taxon>
        <taxon>Bacteroidales</taxon>
        <taxon>Prevotellaceae</taxon>
        <taxon>Xylanibacter</taxon>
    </lineage>
</organism>
<dbReference type="EMBL" id="FRBD01000012">
    <property type="protein sequence ID" value="SHK78505.1"/>
    <property type="molecule type" value="Genomic_DNA"/>
</dbReference>
<dbReference type="OrthoDB" id="5381604at2"/>
<dbReference type="SUPFAM" id="SSF49785">
    <property type="entry name" value="Galactose-binding domain-like"/>
    <property type="match status" value="1"/>
</dbReference>
<dbReference type="InterPro" id="IPR008979">
    <property type="entry name" value="Galactose-bd-like_sf"/>
</dbReference>
<evidence type="ECO:0008006" key="3">
    <source>
        <dbReference type="Google" id="ProtNLM"/>
    </source>
</evidence>
<dbReference type="AlphaFoldDB" id="A0A1M6VAW6"/>
<protein>
    <recommendedName>
        <fullName evidence="3">Carbohydrate binding domain-containing protein</fullName>
    </recommendedName>
</protein>
<evidence type="ECO:0000313" key="1">
    <source>
        <dbReference type="EMBL" id="SHK78505.1"/>
    </source>
</evidence>